<dbReference type="FunFam" id="3.80.10.10:FF:000095">
    <property type="entry name" value="LRR receptor-like serine/threonine-protein kinase GSO1"/>
    <property type="match status" value="2"/>
</dbReference>
<evidence type="ECO:0000256" key="8">
    <source>
        <dbReference type="ARBA" id="ARBA00022989"/>
    </source>
</evidence>
<name>A0A7N2MG93_QUELO</name>
<dbReference type="InParanoid" id="A0A7N2MG93"/>
<dbReference type="PANTHER" id="PTHR48063:SF98">
    <property type="entry name" value="LRR RECEPTOR-LIKE SERINE_THREONINE-PROTEIN KINASE FLS2"/>
    <property type="match status" value="1"/>
</dbReference>
<dbReference type="InterPro" id="IPR001611">
    <property type="entry name" value="Leu-rich_rpt"/>
</dbReference>
<dbReference type="Pfam" id="PF00560">
    <property type="entry name" value="LRR_1"/>
    <property type="match status" value="6"/>
</dbReference>
<dbReference type="InterPro" id="IPR013210">
    <property type="entry name" value="LRR_N_plant-typ"/>
</dbReference>
<evidence type="ECO:0000256" key="12">
    <source>
        <dbReference type="SAM" id="Phobius"/>
    </source>
</evidence>
<keyword evidence="7" id="KW-0677">Repeat</keyword>
<keyword evidence="5 12" id="KW-0812">Transmembrane</keyword>
<evidence type="ECO:0000256" key="3">
    <source>
        <dbReference type="ARBA" id="ARBA00022475"/>
    </source>
</evidence>
<dbReference type="PANTHER" id="PTHR48063">
    <property type="entry name" value="LRR RECEPTOR-LIKE KINASE"/>
    <property type="match status" value="1"/>
</dbReference>
<dbReference type="Pfam" id="PF08263">
    <property type="entry name" value="LRRNT_2"/>
    <property type="match status" value="1"/>
</dbReference>
<keyword evidence="17" id="KW-1185">Reference proteome</keyword>
<dbReference type="EnsemblPlants" id="QL09p014150:mrna">
    <property type="protein sequence ID" value="QL09p014150:mrna"/>
    <property type="gene ID" value="QL09p014150"/>
</dbReference>
<evidence type="ECO:0008006" key="18">
    <source>
        <dbReference type="Google" id="ProtNLM"/>
    </source>
</evidence>
<reference evidence="16" key="2">
    <citation type="submission" date="2021-01" db="UniProtKB">
        <authorList>
            <consortium name="EnsemblPlants"/>
        </authorList>
    </citation>
    <scope>IDENTIFICATION</scope>
</reference>
<evidence type="ECO:0000259" key="14">
    <source>
        <dbReference type="Pfam" id="PF08263"/>
    </source>
</evidence>
<feature type="chain" id="PRO_5029833944" description="Leucine-rich repeat-containing N-terminal plant-type domain-containing protein" evidence="13">
    <location>
        <begin position="26"/>
        <end position="856"/>
    </location>
</feature>
<dbReference type="SUPFAM" id="SSF52058">
    <property type="entry name" value="L domain-like"/>
    <property type="match status" value="2"/>
</dbReference>
<keyword evidence="3" id="KW-1003">Cell membrane</keyword>
<evidence type="ECO:0000256" key="10">
    <source>
        <dbReference type="ARBA" id="ARBA00023170"/>
    </source>
</evidence>
<evidence type="ECO:0000256" key="11">
    <source>
        <dbReference type="ARBA" id="ARBA00023180"/>
    </source>
</evidence>
<evidence type="ECO:0000256" key="13">
    <source>
        <dbReference type="SAM" id="SignalP"/>
    </source>
</evidence>
<dbReference type="InterPro" id="IPR003591">
    <property type="entry name" value="Leu-rich_rpt_typical-subtyp"/>
</dbReference>
<evidence type="ECO:0000313" key="16">
    <source>
        <dbReference type="EnsemblPlants" id="QL09p014150:mrna"/>
    </source>
</evidence>
<evidence type="ECO:0000256" key="1">
    <source>
        <dbReference type="ARBA" id="ARBA00004251"/>
    </source>
</evidence>
<sequence>MDNSSASHLLFLLWFFAATFSFCKGNSNVSCNEKEKQALLIFKRGLTNSGNTLSSWSDQEDCCRWEGVLCDNKTGRVRELHVGDLNLQGLIPHQLGNLSGLHYLDFGFNPGLYVDSLHWMSSLSSMKHLHMSFVDLHAASDWLQIMSRLPSLSELHLEFCNLDSLNPSLGFVNFTSLLVLDLSYNLFNHEIPNWLISNISATLLQLDLSSNSLKGEIPHGISNFQKLEILALGENHLTGNIPESIGQLKHLTVLDLQINSFSGPIPSSLGNLSFMWELILSDNQLNGTFPKSLALLSNLKFLVIGNNSLTGSLDEVLFTKFSKLKDLDVSQTSLFFNVNSNWVPPFQLENAFMSFCKIGPNFPEWLKTQRSLEILLMSMSGILGKAPSWFWNWTSNVDLIDLSGNHIEGDVSDILLNSRILNLKSNHLKGQLPHLSANVKVLNIANNSFSGSISTLLCHEVNRMNKLEVLDASNNLLSGELSDCWRYWQSLIHLNLGSNNLTGRIPYSMESLVVLEALRLNNNSISGDIPSSLQKCSNLTLIDIGENHFPMTIPLWIGKMPSLQILRLRSSGFTGHIPLQICQLSSLRILDLAKNNLSGPIPKCLNLISAMAMQPNPAYGTFLEYFDDVSPYFDSLMLVPKGVALEYEGNGNLGIVSIIDLSSNNLFGSIPVEISFLSKLRLLNLSQNHLMGKIPEKIGTMEELESIDLSRNHLSGEIPPSMSNLTFLSYLDLSYNNFSGRIPLSTQLQSFDALRYTGNPELCGAPLRKNCTKEQKSDGDTPLGKAEDESETSWFYIGLGVGFALGFWGVCGALFFKRTWRHAYFRFVYDMKGQAYVTTVLKVNWICKKFKKLTLW</sequence>
<dbReference type="Gramene" id="QL09p014150:mrna">
    <property type="protein sequence ID" value="QL09p014150:mrna"/>
    <property type="gene ID" value="QL09p014150"/>
</dbReference>
<dbReference type="SMART" id="SM00369">
    <property type="entry name" value="LRR_TYP"/>
    <property type="match status" value="8"/>
</dbReference>
<dbReference type="InterPro" id="IPR032675">
    <property type="entry name" value="LRR_dom_sf"/>
</dbReference>
<comment type="subcellular location">
    <subcellularLocation>
        <location evidence="1">Cell membrane</location>
        <topology evidence="1">Single-pass type I membrane protein</topology>
    </subcellularLocation>
</comment>
<evidence type="ECO:0000259" key="15">
    <source>
        <dbReference type="Pfam" id="PF23598"/>
    </source>
</evidence>
<dbReference type="FunFam" id="3.80.10.10:FF:000111">
    <property type="entry name" value="LRR receptor-like serine/threonine-protein kinase ERECTA"/>
    <property type="match status" value="1"/>
</dbReference>
<dbReference type="KEGG" id="qlo:115961267"/>
<evidence type="ECO:0000313" key="17">
    <source>
        <dbReference type="Proteomes" id="UP000594261"/>
    </source>
</evidence>
<keyword evidence="9 12" id="KW-0472">Membrane</keyword>
<reference evidence="16 17" key="1">
    <citation type="journal article" date="2016" name="G3 (Bethesda)">
        <title>First Draft Assembly and Annotation of the Genome of a California Endemic Oak Quercus lobata Nee (Fagaceae).</title>
        <authorList>
            <person name="Sork V.L."/>
            <person name="Fitz-Gibbon S.T."/>
            <person name="Puiu D."/>
            <person name="Crepeau M."/>
            <person name="Gugger P.F."/>
            <person name="Sherman R."/>
            <person name="Stevens K."/>
            <person name="Langley C.H."/>
            <person name="Pellegrini M."/>
            <person name="Salzberg S.L."/>
        </authorList>
    </citation>
    <scope>NUCLEOTIDE SEQUENCE [LARGE SCALE GENOMIC DNA]</scope>
    <source>
        <strain evidence="16 17">cv. SW786</strain>
    </source>
</reference>
<evidence type="ECO:0000256" key="6">
    <source>
        <dbReference type="ARBA" id="ARBA00022729"/>
    </source>
</evidence>
<feature type="domain" description="Disease resistance R13L4/SHOC-2-like LRR" evidence="15">
    <location>
        <begin position="171"/>
        <end position="373"/>
    </location>
</feature>
<proteinExistence type="inferred from homology"/>
<feature type="domain" description="Leucine-rich repeat-containing N-terminal plant-type" evidence="14">
    <location>
        <begin position="33"/>
        <end position="71"/>
    </location>
</feature>
<evidence type="ECO:0000256" key="4">
    <source>
        <dbReference type="ARBA" id="ARBA00022614"/>
    </source>
</evidence>
<keyword evidence="10" id="KW-0675">Receptor</keyword>
<keyword evidence="4" id="KW-0433">Leucine-rich repeat</keyword>
<dbReference type="Proteomes" id="UP000594261">
    <property type="component" value="Chromosome 9"/>
</dbReference>
<evidence type="ECO:0000256" key="5">
    <source>
        <dbReference type="ARBA" id="ARBA00022692"/>
    </source>
</evidence>
<dbReference type="GO" id="GO:0005886">
    <property type="term" value="C:plasma membrane"/>
    <property type="evidence" value="ECO:0007669"/>
    <property type="project" value="UniProtKB-SubCell"/>
</dbReference>
<dbReference type="EMBL" id="LRBV02000009">
    <property type="status" value="NOT_ANNOTATED_CDS"/>
    <property type="molecule type" value="Genomic_DNA"/>
</dbReference>
<keyword evidence="11" id="KW-0325">Glycoprotein</keyword>
<dbReference type="InterPro" id="IPR046956">
    <property type="entry name" value="RLP23-like"/>
</dbReference>
<dbReference type="RefSeq" id="XP_030936132.1">
    <property type="nucleotide sequence ID" value="XM_031080272.1"/>
</dbReference>
<dbReference type="Pfam" id="PF23598">
    <property type="entry name" value="LRR_14"/>
    <property type="match status" value="1"/>
</dbReference>
<dbReference type="Gene3D" id="3.80.10.10">
    <property type="entry name" value="Ribonuclease Inhibitor"/>
    <property type="match status" value="4"/>
</dbReference>
<organism evidence="16 17">
    <name type="scientific">Quercus lobata</name>
    <name type="common">Valley oak</name>
    <dbReference type="NCBI Taxonomy" id="97700"/>
    <lineage>
        <taxon>Eukaryota</taxon>
        <taxon>Viridiplantae</taxon>
        <taxon>Streptophyta</taxon>
        <taxon>Embryophyta</taxon>
        <taxon>Tracheophyta</taxon>
        <taxon>Spermatophyta</taxon>
        <taxon>Magnoliopsida</taxon>
        <taxon>eudicotyledons</taxon>
        <taxon>Gunneridae</taxon>
        <taxon>Pentapetalae</taxon>
        <taxon>rosids</taxon>
        <taxon>fabids</taxon>
        <taxon>Fagales</taxon>
        <taxon>Fagaceae</taxon>
        <taxon>Quercus</taxon>
    </lineage>
</organism>
<dbReference type="OrthoDB" id="1600340at2759"/>
<protein>
    <recommendedName>
        <fullName evidence="18">Leucine-rich repeat-containing N-terminal plant-type domain-containing protein</fullName>
    </recommendedName>
</protein>
<dbReference type="AlphaFoldDB" id="A0A7N2MG93"/>
<gene>
    <name evidence="16" type="primary">LOC115961267</name>
</gene>
<accession>A0A7N2MG93</accession>
<keyword evidence="8 12" id="KW-1133">Transmembrane helix</keyword>
<evidence type="ECO:0000256" key="2">
    <source>
        <dbReference type="ARBA" id="ARBA00009592"/>
    </source>
</evidence>
<comment type="similarity">
    <text evidence="2">Belongs to the RLP family.</text>
</comment>
<dbReference type="InterPro" id="IPR055414">
    <property type="entry name" value="LRR_R13L4/SHOC2-like"/>
</dbReference>
<evidence type="ECO:0000256" key="7">
    <source>
        <dbReference type="ARBA" id="ARBA00022737"/>
    </source>
</evidence>
<dbReference type="GeneID" id="115961267"/>
<feature type="signal peptide" evidence="13">
    <location>
        <begin position="1"/>
        <end position="25"/>
    </location>
</feature>
<feature type="transmembrane region" description="Helical" evidence="12">
    <location>
        <begin position="794"/>
        <end position="816"/>
    </location>
</feature>
<evidence type="ECO:0000256" key="9">
    <source>
        <dbReference type="ARBA" id="ARBA00023136"/>
    </source>
</evidence>
<dbReference type="OMA" id="MASYWIL"/>
<keyword evidence="6 13" id="KW-0732">Signal</keyword>